<protein>
    <recommendedName>
        <fullName evidence="2">CTLH domain-containing protein</fullName>
    </recommendedName>
</protein>
<dbReference type="SMART" id="SM00668">
    <property type="entry name" value="CTLH"/>
    <property type="match status" value="1"/>
</dbReference>
<dbReference type="PROSITE" id="PS50897">
    <property type="entry name" value="CTLH"/>
    <property type="match status" value="1"/>
</dbReference>
<dbReference type="AlphaFoldDB" id="A0AAN7WD24"/>
<evidence type="ECO:0000256" key="1">
    <source>
        <dbReference type="ARBA" id="ARBA00002343"/>
    </source>
</evidence>
<name>A0AAN7WD24_9PEZI</name>
<proteinExistence type="predicted"/>
<dbReference type="Pfam" id="PF08513">
    <property type="entry name" value="LisH"/>
    <property type="match status" value="1"/>
</dbReference>
<accession>A0AAN7WD24</accession>
<dbReference type="InterPro" id="IPR006595">
    <property type="entry name" value="CTLH_C"/>
</dbReference>
<dbReference type="InterPro" id="IPR006594">
    <property type="entry name" value="LisH"/>
</dbReference>
<evidence type="ECO:0000313" key="4">
    <source>
        <dbReference type="Proteomes" id="UP001310594"/>
    </source>
</evidence>
<reference evidence="3" key="1">
    <citation type="submission" date="2023-08" db="EMBL/GenBank/DDBJ databases">
        <title>Black Yeasts Isolated from many extreme environments.</title>
        <authorList>
            <person name="Coleine C."/>
            <person name="Stajich J.E."/>
            <person name="Selbmann L."/>
        </authorList>
    </citation>
    <scope>NUCLEOTIDE SEQUENCE</scope>
    <source>
        <strain evidence="3">CCFEE 5810</strain>
    </source>
</reference>
<evidence type="ECO:0000313" key="3">
    <source>
        <dbReference type="EMBL" id="KAK5696572.1"/>
    </source>
</evidence>
<dbReference type="InterPro" id="IPR024964">
    <property type="entry name" value="CTLH/CRA"/>
</dbReference>
<dbReference type="InterPro" id="IPR013144">
    <property type="entry name" value="CRA_dom"/>
</dbReference>
<comment type="caution">
    <text evidence="3">The sequence shown here is derived from an EMBL/GenBank/DDBJ whole genome shotgun (WGS) entry which is preliminary data.</text>
</comment>
<dbReference type="PROSITE" id="PS50896">
    <property type="entry name" value="LISH"/>
    <property type="match status" value="1"/>
</dbReference>
<gene>
    <name evidence="3" type="ORF">LTR97_007875</name>
</gene>
<feature type="domain" description="CTLH" evidence="2">
    <location>
        <begin position="79"/>
        <end position="136"/>
    </location>
</feature>
<comment type="function">
    <text evidence="1">Involved in the proteasome-dependent degradation of fructose-1,6-bisphosphatase.</text>
</comment>
<dbReference type="Pfam" id="PF10607">
    <property type="entry name" value="CTLH"/>
    <property type="match status" value="1"/>
</dbReference>
<dbReference type="Proteomes" id="UP001310594">
    <property type="component" value="Unassembled WGS sequence"/>
</dbReference>
<organism evidence="3 4">
    <name type="scientific">Elasticomyces elasticus</name>
    <dbReference type="NCBI Taxonomy" id="574655"/>
    <lineage>
        <taxon>Eukaryota</taxon>
        <taxon>Fungi</taxon>
        <taxon>Dikarya</taxon>
        <taxon>Ascomycota</taxon>
        <taxon>Pezizomycotina</taxon>
        <taxon>Dothideomycetes</taxon>
        <taxon>Dothideomycetidae</taxon>
        <taxon>Mycosphaerellales</taxon>
        <taxon>Teratosphaeriaceae</taxon>
        <taxon>Elasticomyces</taxon>
    </lineage>
</organism>
<dbReference type="PANTHER" id="PTHR12864">
    <property type="entry name" value="RAN BINDING PROTEIN 9-RELATED"/>
    <property type="match status" value="1"/>
</dbReference>
<dbReference type="EMBL" id="JAVRQU010000012">
    <property type="protein sequence ID" value="KAK5696572.1"/>
    <property type="molecule type" value="Genomic_DNA"/>
</dbReference>
<evidence type="ECO:0000259" key="2">
    <source>
        <dbReference type="PROSITE" id="PS50897"/>
    </source>
</evidence>
<dbReference type="SMART" id="SM00667">
    <property type="entry name" value="LisH"/>
    <property type="match status" value="1"/>
</dbReference>
<dbReference type="InterPro" id="IPR050618">
    <property type="entry name" value="Ubq-SigPath_Reg"/>
</dbReference>
<dbReference type="SMART" id="SM00757">
    <property type="entry name" value="CRA"/>
    <property type="match status" value="1"/>
</dbReference>
<sequence length="260" mass="29173">MGRRLVVIPHWREGRKRHVVLKLPRTHHNWQNIQADTTLASKSDINWVIMDYLVSEGYPGAAEKFAQETNLPGPVDHDSIQERVQVRNAIHGGRLDEAIELINEIDPEILDNDHLLHFHLLQLQLIEVIRSILAKGSPAATDFLPAIKFATEQLSPRAPTDPAYQAALERTMALMIFPPEKMTAEFKDLLNPTLRQKVAVDVNRAILESRGERSEAKIRQLVKARAWAEREARGAKVDLPAYVPLGLDAADEGDGDAMVT</sequence>